<keyword evidence="2" id="KW-1185">Reference proteome</keyword>
<gene>
    <name evidence="1" type="ORF">SCUD_LOCUS21910</name>
</gene>
<dbReference type="EMBL" id="UZAK01047805">
    <property type="protein sequence ID" value="VDP77017.1"/>
    <property type="molecule type" value="Genomic_DNA"/>
</dbReference>
<protein>
    <submittedName>
        <fullName evidence="3">Protein-serine/threonine phosphatase</fullName>
    </submittedName>
</protein>
<dbReference type="AlphaFoldDB" id="A0A183L3K2"/>
<organism evidence="3">
    <name type="scientific">Schistosoma curassoni</name>
    <dbReference type="NCBI Taxonomy" id="6186"/>
    <lineage>
        <taxon>Eukaryota</taxon>
        <taxon>Metazoa</taxon>
        <taxon>Spiralia</taxon>
        <taxon>Lophotrochozoa</taxon>
        <taxon>Platyhelminthes</taxon>
        <taxon>Trematoda</taxon>
        <taxon>Digenea</taxon>
        <taxon>Strigeidida</taxon>
        <taxon>Schistosomatoidea</taxon>
        <taxon>Schistosomatidae</taxon>
        <taxon>Schistosoma</taxon>
    </lineage>
</organism>
<proteinExistence type="predicted"/>
<evidence type="ECO:0000313" key="2">
    <source>
        <dbReference type="Proteomes" id="UP000279833"/>
    </source>
</evidence>
<dbReference type="Proteomes" id="UP000279833">
    <property type="component" value="Unassembled WGS sequence"/>
</dbReference>
<dbReference type="WBParaSite" id="SCUD_0002191301-mRNA-1">
    <property type="protein sequence ID" value="SCUD_0002191301-mRNA-1"/>
    <property type="gene ID" value="SCUD_0002191301"/>
</dbReference>
<name>A0A183L3K2_9TREM</name>
<evidence type="ECO:0000313" key="3">
    <source>
        <dbReference type="WBParaSite" id="SCUD_0002191301-mRNA-1"/>
    </source>
</evidence>
<dbReference type="STRING" id="6186.A0A183L3K2"/>
<accession>A0A183L3K2</accession>
<sequence length="161" mass="18572">SPIDLSGVVEPTGTYVPANIARLGHHDRQARPPRQELPTFYHDTKLNAPCSPRTKSLSIPNQNGEKKYVNIDHMTDNINTVNNFVNKSSGNHRHHSPLRHKDTRVSEYYVNGDKEKKEYWQENIKRFGWRAKLKPELFVLRNFHFDVLIAADGKRSCLGKL</sequence>
<reference evidence="1 2" key="2">
    <citation type="submission" date="2018-11" db="EMBL/GenBank/DDBJ databases">
        <authorList>
            <consortium name="Pathogen Informatics"/>
        </authorList>
    </citation>
    <scope>NUCLEOTIDE SEQUENCE [LARGE SCALE GENOMIC DNA]</scope>
    <source>
        <strain evidence="1">Dakar</strain>
        <strain evidence="2">Dakar, Senegal</strain>
    </source>
</reference>
<reference evidence="3" key="1">
    <citation type="submission" date="2016-06" db="UniProtKB">
        <authorList>
            <consortium name="WormBaseParasite"/>
        </authorList>
    </citation>
    <scope>IDENTIFICATION</scope>
</reference>
<evidence type="ECO:0000313" key="1">
    <source>
        <dbReference type="EMBL" id="VDP77017.1"/>
    </source>
</evidence>